<name>A0ABM7MI71_9BURK</name>
<sequence length="44" mass="5073">MPLTCRWFWRISMATQNFPTNKTSLLQTVTSVTDKNNNQRIDGG</sequence>
<protein>
    <submittedName>
        <fullName evidence="1">Uncharacterized protein</fullName>
    </submittedName>
</protein>
<dbReference type="EMBL" id="AP024238">
    <property type="protein sequence ID" value="BCO25957.1"/>
    <property type="molecule type" value="Genomic_DNA"/>
</dbReference>
<evidence type="ECO:0000313" key="2">
    <source>
        <dbReference type="Proteomes" id="UP000824366"/>
    </source>
</evidence>
<reference evidence="1 2" key="1">
    <citation type="journal article" date="2021" name="Microbiol. Spectr.">
        <title>A Single Bacterium Capable of Oxidation and Reduction of Iron at Circumneutral pH.</title>
        <authorList>
            <person name="Kato S."/>
            <person name="Ohkuma M."/>
        </authorList>
    </citation>
    <scope>NUCLEOTIDE SEQUENCE [LARGE SCALE GENOMIC DNA]</scope>
    <source>
        <strain evidence="1 2">MIZ03</strain>
    </source>
</reference>
<proteinExistence type="predicted"/>
<dbReference type="Proteomes" id="UP000824366">
    <property type="component" value="Chromosome"/>
</dbReference>
<organism evidence="1 2">
    <name type="scientific">Rhodoferax lithotrophicus</name>
    <dbReference type="NCBI Taxonomy" id="2798804"/>
    <lineage>
        <taxon>Bacteria</taxon>
        <taxon>Pseudomonadati</taxon>
        <taxon>Pseudomonadota</taxon>
        <taxon>Betaproteobacteria</taxon>
        <taxon>Burkholderiales</taxon>
        <taxon>Comamonadaceae</taxon>
        <taxon>Rhodoferax</taxon>
    </lineage>
</organism>
<gene>
    <name evidence="1" type="ORF">MIZ03_0836</name>
</gene>
<evidence type="ECO:0000313" key="1">
    <source>
        <dbReference type="EMBL" id="BCO25957.1"/>
    </source>
</evidence>
<keyword evidence="2" id="KW-1185">Reference proteome</keyword>
<accession>A0ABM7MI71</accession>